<dbReference type="InterPro" id="IPR016039">
    <property type="entry name" value="Thiolase-like"/>
</dbReference>
<evidence type="ECO:0000256" key="1">
    <source>
        <dbReference type="ARBA" id="ARBA00001957"/>
    </source>
</evidence>
<dbReference type="PANTHER" id="PTHR43775">
    <property type="entry name" value="FATTY ACID SYNTHASE"/>
    <property type="match status" value="1"/>
</dbReference>
<name>A0ABW1HX27_9ACTN</name>
<dbReference type="SUPFAM" id="SSF101173">
    <property type="entry name" value="Docking domain B of the erythromycin polyketide synthase (DEBS)"/>
    <property type="match status" value="1"/>
</dbReference>
<dbReference type="InterPro" id="IPR050091">
    <property type="entry name" value="PKS_NRPS_Biosynth_Enz"/>
</dbReference>
<gene>
    <name evidence="6" type="ORF">ACFPZ4_31575</name>
</gene>
<evidence type="ECO:0000313" key="6">
    <source>
        <dbReference type="EMBL" id="MFC5945987.1"/>
    </source>
</evidence>
<proteinExistence type="predicted"/>
<feature type="non-terminal residue" evidence="6">
    <location>
        <position position="74"/>
    </location>
</feature>
<keyword evidence="7" id="KW-1185">Reference proteome</keyword>
<dbReference type="InterPro" id="IPR015083">
    <property type="entry name" value="NorB/c/GfsB-D-like_docking"/>
</dbReference>
<dbReference type="RefSeq" id="WP_377538827.1">
    <property type="nucleotide sequence ID" value="NZ_JBHSQQ010000449.1"/>
</dbReference>
<dbReference type="InterPro" id="IPR014030">
    <property type="entry name" value="Ketoacyl_synth_N"/>
</dbReference>
<dbReference type="EMBL" id="JBHSQQ010000449">
    <property type="protein sequence ID" value="MFC5945987.1"/>
    <property type="molecule type" value="Genomic_DNA"/>
</dbReference>
<feature type="domain" description="Polyketide synthase NorB/C/GfsB-E-like docking" evidence="5">
    <location>
        <begin position="4"/>
        <end position="30"/>
    </location>
</feature>
<accession>A0ABW1HX27</accession>
<sequence length="74" mass="8343">MNIEEKLREYLKRVTADLQTTRARLQELESRGSEPVAIVGMGCRYPGGIRSPHDLWQLVLNGTDAISEFPTDRG</sequence>
<dbReference type="SUPFAM" id="SSF53901">
    <property type="entry name" value="Thiolase-like"/>
    <property type="match status" value="1"/>
</dbReference>
<feature type="domain" description="Beta-ketoacyl synthase-like N-terminal" evidence="4">
    <location>
        <begin position="34"/>
        <end position="73"/>
    </location>
</feature>
<protein>
    <submittedName>
        <fullName evidence="6">Beta-ketoacyl synthase N-terminal-like domain-containing protein</fullName>
    </submittedName>
</protein>
<organism evidence="6 7">
    <name type="scientific">Micromonospora harpali</name>
    <dbReference type="NCBI Taxonomy" id="1490225"/>
    <lineage>
        <taxon>Bacteria</taxon>
        <taxon>Bacillati</taxon>
        <taxon>Actinomycetota</taxon>
        <taxon>Actinomycetes</taxon>
        <taxon>Micromonosporales</taxon>
        <taxon>Micromonosporaceae</taxon>
        <taxon>Micromonospora</taxon>
    </lineage>
</organism>
<dbReference type="PANTHER" id="PTHR43775:SF51">
    <property type="entry name" value="INACTIVE PHENOLPHTHIOCEROL SYNTHESIS POLYKETIDE SYNTHASE TYPE I PKS1-RELATED"/>
    <property type="match status" value="1"/>
</dbReference>
<evidence type="ECO:0000256" key="3">
    <source>
        <dbReference type="ARBA" id="ARBA00023268"/>
    </source>
</evidence>
<dbReference type="InterPro" id="IPR036299">
    <property type="entry name" value="Polyketide_synth_docking_sf"/>
</dbReference>
<evidence type="ECO:0000313" key="7">
    <source>
        <dbReference type="Proteomes" id="UP001596207"/>
    </source>
</evidence>
<dbReference type="Gene3D" id="3.40.47.10">
    <property type="match status" value="1"/>
</dbReference>
<dbReference type="Gene3D" id="6.10.40.10">
    <property type="match status" value="1"/>
</dbReference>
<dbReference type="Pfam" id="PF08990">
    <property type="entry name" value="Docking"/>
    <property type="match status" value="1"/>
</dbReference>
<evidence type="ECO:0000256" key="2">
    <source>
        <dbReference type="ARBA" id="ARBA00022679"/>
    </source>
</evidence>
<keyword evidence="3" id="KW-0511">Multifunctional enzyme</keyword>
<comment type="cofactor">
    <cofactor evidence="1">
        <name>pantetheine 4'-phosphate</name>
        <dbReference type="ChEBI" id="CHEBI:47942"/>
    </cofactor>
</comment>
<evidence type="ECO:0000259" key="4">
    <source>
        <dbReference type="Pfam" id="PF00109"/>
    </source>
</evidence>
<evidence type="ECO:0000259" key="5">
    <source>
        <dbReference type="Pfam" id="PF08990"/>
    </source>
</evidence>
<dbReference type="Proteomes" id="UP001596207">
    <property type="component" value="Unassembled WGS sequence"/>
</dbReference>
<dbReference type="Pfam" id="PF00109">
    <property type="entry name" value="ketoacyl-synt"/>
    <property type="match status" value="1"/>
</dbReference>
<reference evidence="7" key="1">
    <citation type="journal article" date="2019" name="Int. J. Syst. Evol. Microbiol.">
        <title>The Global Catalogue of Microorganisms (GCM) 10K type strain sequencing project: providing services to taxonomists for standard genome sequencing and annotation.</title>
        <authorList>
            <consortium name="The Broad Institute Genomics Platform"/>
            <consortium name="The Broad Institute Genome Sequencing Center for Infectious Disease"/>
            <person name="Wu L."/>
            <person name="Ma J."/>
        </authorList>
    </citation>
    <scope>NUCLEOTIDE SEQUENCE [LARGE SCALE GENOMIC DNA]</scope>
    <source>
        <strain evidence="7">CGMCC 4.7173</strain>
    </source>
</reference>
<comment type="caution">
    <text evidence="6">The sequence shown here is derived from an EMBL/GenBank/DDBJ whole genome shotgun (WGS) entry which is preliminary data.</text>
</comment>
<keyword evidence="2" id="KW-0808">Transferase</keyword>